<organism evidence="8 9">
    <name type="scientific">Salinibacillus xinjiangensis</name>
    <dbReference type="NCBI Taxonomy" id="1229268"/>
    <lineage>
        <taxon>Bacteria</taxon>
        <taxon>Bacillati</taxon>
        <taxon>Bacillota</taxon>
        <taxon>Bacilli</taxon>
        <taxon>Bacillales</taxon>
        <taxon>Bacillaceae</taxon>
        <taxon>Salinibacillus</taxon>
    </lineage>
</organism>
<dbReference type="PANTHER" id="PTHR12318:SF0">
    <property type="entry name" value="ACYL-COENZYME A DIPHOSPHATASE NUDT19"/>
    <property type="match status" value="1"/>
</dbReference>
<dbReference type="InterPro" id="IPR000086">
    <property type="entry name" value="NUDIX_hydrolase_dom"/>
</dbReference>
<evidence type="ECO:0000256" key="3">
    <source>
        <dbReference type="ARBA" id="ARBA00022723"/>
    </source>
</evidence>
<accession>A0A6G1X2N9</accession>
<dbReference type="PANTHER" id="PTHR12318">
    <property type="entry name" value="TESTOSTERONE-REGULATED PROTEIN RP2"/>
    <property type="match status" value="1"/>
</dbReference>
<evidence type="ECO:0000313" key="9">
    <source>
        <dbReference type="Proteomes" id="UP000480185"/>
    </source>
</evidence>
<dbReference type="SUPFAM" id="SSF55811">
    <property type="entry name" value="Nudix"/>
    <property type="match status" value="1"/>
</dbReference>
<dbReference type="AlphaFoldDB" id="A0A6G1X2N9"/>
<gene>
    <name evidence="8" type="ORF">GH754_02735</name>
</gene>
<evidence type="ECO:0000256" key="4">
    <source>
        <dbReference type="ARBA" id="ARBA00022801"/>
    </source>
</evidence>
<dbReference type="RefSeq" id="WP_153727210.1">
    <property type="nucleotide sequence ID" value="NZ_WJNH01000002.1"/>
</dbReference>
<sequence length="221" mass="25220">MTAIPKPAATVVLMDDESKVYLTQRPKTMKFLGGYFVFPGGSIDEEDYSFLIDYIKYDPPSNHISLEYYIAAARELFEEVGVLLIDTGGEPPVFQHQSAEEYRMQLINNEISLLNMLEAEDFRLDLHDLQYFGHRITPKTSPIRFDTRFFIAKLPKGQSPKPDQNEITEAYWTTPEDALYAYEKGELSMVPPTIVSLRTIANYVNKGGSLMMPDRENESSI</sequence>
<dbReference type="GO" id="GO:0046872">
    <property type="term" value="F:metal ion binding"/>
    <property type="evidence" value="ECO:0007669"/>
    <property type="project" value="UniProtKB-KW"/>
</dbReference>
<evidence type="ECO:0000256" key="5">
    <source>
        <dbReference type="ARBA" id="ARBA00022842"/>
    </source>
</evidence>
<dbReference type="GO" id="GO:0016818">
    <property type="term" value="F:hydrolase activity, acting on acid anhydrides, in phosphorus-containing anhydrides"/>
    <property type="evidence" value="ECO:0007669"/>
    <property type="project" value="InterPro"/>
</dbReference>
<comment type="cofactor">
    <cofactor evidence="2">
        <name>Mg(2+)</name>
        <dbReference type="ChEBI" id="CHEBI:18420"/>
    </cofactor>
</comment>
<keyword evidence="4" id="KW-0378">Hydrolase</keyword>
<dbReference type="CDD" id="cd18870">
    <property type="entry name" value="NUDIX_AcylCoAdiphos_Nudt19"/>
    <property type="match status" value="1"/>
</dbReference>
<evidence type="ECO:0000256" key="1">
    <source>
        <dbReference type="ARBA" id="ARBA00001936"/>
    </source>
</evidence>
<protein>
    <submittedName>
        <fullName evidence="8">NUDIX domain-containing protein</fullName>
    </submittedName>
</protein>
<dbReference type="Gene3D" id="3.90.79.10">
    <property type="entry name" value="Nucleoside Triphosphate Pyrophosphohydrolase"/>
    <property type="match status" value="1"/>
</dbReference>
<comment type="cofactor">
    <cofactor evidence="1">
        <name>Mn(2+)</name>
        <dbReference type="ChEBI" id="CHEBI:29035"/>
    </cofactor>
</comment>
<evidence type="ECO:0000256" key="6">
    <source>
        <dbReference type="ARBA" id="ARBA00023211"/>
    </source>
</evidence>
<dbReference type="EMBL" id="WJNH01000002">
    <property type="protein sequence ID" value="MRG85241.1"/>
    <property type="molecule type" value="Genomic_DNA"/>
</dbReference>
<keyword evidence="5" id="KW-0460">Magnesium</keyword>
<dbReference type="InterPro" id="IPR015797">
    <property type="entry name" value="NUDIX_hydrolase-like_dom_sf"/>
</dbReference>
<dbReference type="Pfam" id="PF00293">
    <property type="entry name" value="NUDIX"/>
    <property type="match status" value="1"/>
</dbReference>
<dbReference type="Proteomes" id="UP000480185">
    <property type="component" value="Unassembled WGS sequence"/>
</dbReference>
<reference evidence="8 9" key="1">
    <citation type="submission" date="2019-11" db="EMBL/GenBank/DDBJ databases">
        <authorList>
            <person name="Li J."/>
        </authorList>
    </citation>
    <scope>NUCLEOTIDE SEQUENCE [LARGE SCALE GENOMIC DNA]</scope>
    <source>
        <strain evidence="8 9">J4</strain>
    </source>
</reference>
<dbReference type="InterPro" id="IPR039121">
    <property type="entry name" value="NUDT19"/>
</dbReference>
<dbReference type="OrthoDB" id="9788263at2"/>
<keyword evidence="9" id="KW-1185">Reference proteome</keyword>
<dbReference type="PROSITE" id="PS51462">
    <property type="entry name" value="NUDIX"/>
    <property type="match status" value="1"/>
</dbReference>
<keyword evidence="3" id="KW-0479">Metal-binding</keyword>
<feature type="domain" description="Nudix hydrolase" evidence="7">
    <location>
        <begin position="4"/>
        <end position="195"/>
    </location>
</feature>
<proteinExistence type="predicted"/>
<comment type="caution">
    <text evidence="8">The sequence shown here is derived from an EMBL/GenBank/DDBJ whole genome shotgun (WGS) entry which is preliminary data.</text>
</comment>
<evidence type="ECO:0000259" key="7">
    <source>
        <dbReference type="PROSITE" id="PS51462"/>
    </source>
</evidence>
<name>A0A6G1X2N9_9BACI</name>
<evidence type="ECO:0000313" key="8">
    <source>
        <dbReference type="EMBL" id="MRG85241.1"/>
    </source>
</evidence>
<keyword evidence="6" id="KW-0464">Manganese</keyword>
<evidence type="ECO:0000256" key="2">
    <source>
        <dbReference type="ARBA" id="ARBA00001946"/>
    </source>
</evidence>